<keyword evidence="3" id="KW-1185">Reference proteome</keyword>
<name>A0A8J6E196_9EUKA</name>
<dbReference type="Proteomes" id="UP000717585">
    <property type="component" value="Unassembled WGS sequence"/>
</dbReference>
<feature type="compositionally biased region" description="Polar residues" evidence="1">
    <location>
        <begin position="756"/>
        <end position="768"/>
    </location>
</feature>
<sequence length="806" mass="85708">MDQSRFRSGRFSLEVKIEHLDLSSMNRAVPTCPRVVCDVPRIPSLIFQDDPFNAYAYSGKNMFIYTVGKQALFNSTPERLNWLLEQNISVKVEDGDGFIGAGHANLSEGRQSDQFYNLLYTALDTGDLSAILSDSTREQGAILQSTPIIQLVGERGRNVGSIILCVKLTDVHAARSPPHDGTLDAGVDLPSPDISPIKPAPLVQSGRTRMSSVPPKATSIGEVGRRPAESAATQPTKTAPASRPPVVMRLDHDAVTAVPDSTPATAPQPQLQSDRTEAMRRAGLTVTLHSNTAGEGLDVATSEAGSEAVVPAATSSSHRPRALKQESLLCRMITEQAKATSPAAPQPIDDSLLGTMTKFETAKGSPLGPAGQTMERVDEDGETPPTPVVYESPEEPSTPPEVTERTRQPRRAAKAGVPKGPEPMVRAKKVAPAMTKPRPTKTARHPPAQAHRPRPQSSPATGSVRARVKSRREKMAHARDALNEAVQTSVFKPSPQPAMLETPTPSTQAPVRRVQSAIPRPRHPVLISYGDEFTEPQECPVVEPQDPNGPKPIVLVNTDTPLKPRPKGGVVSRAEAAGGQDQRAFAHPPTPAGVAHELLGQTPQPRPARDISPTPVTRADASRVPEGPKATPQVPVKAAASPLSAVSAALNARRRARVKGQTQYDDLGRKFMELLDLVAFKPENTSNSPSLSPSKPPRSPSKSGSSARSEDREASIPLTPTLAESAKKPDASPALRSSSAATPSASTGKTATPSSGLRSASPATSGRSGRSVVPDTPVSIVPTSVRSLTFESDFEDFDDFSEVTEV</sequence>
<feature type="region of interest" description="Disordered" evidence="1">
    <location>
        <begin position="537"/>
        <end position="643"/>
    </location>
</feature>
<feature type="compositionally biased region" description="Low complexity" evidence="1">
    <location>
        <begin position="731"/>
        <end position="755"/>
    </location>
</feature>
<feature type="compositionally biased region" description="Low complexity" evidence="1">
    <location>
        <begin position="634"/>
        <end position="643"/>
    </location>
</feature>
<feature type="region of interest" description="Disordered" evidence="1">
    <location>
        <begin position="177"/>
        <end position="243"/>
    </location>
</feature>
<feature type="compositionally biased region" description="Basic and acidic residues" evidence="1">
    <location>
        <begin position="473"/>
        <end position="482"/>
    </location>
</feature>
<feature type="region of interest" description="Disordered" evidence="1">
    <location>
        <begin position="360"/>
        <end position="523"/>
    </location>
</feature>
<proteinExistence type="predicted"/>
<dbReference type="AlphaFoldDB" id="A0A8J6E196"/>
<comment type="caution">
    <text evidence="2">The sequence shown here is derived from an EMBL/GenBank/DDBJ whole genome shotgun (WGS) entry which is preliminary data.</text>
</comment>
<reference evidence="2" key="1">
    <citation type="submission" date="2021-05" db="EMBL/GenBank/DDBJ databases">
        <title>A free-living protist that lacks canonical eukaryotic 1 DNA replication and segregation systems.</title>
        <authorList>
            <person name="Salas-Leiva D.E."/>
            <person name="Tromer E.C."/>
            <person name="Curtis B.A."/>
            <person name="Jerlstrom-Hultqvist J."/>
            <person name="Kolisko M."/>
            <person name="Yi Z."/>
            <person name="Salas-Leiva J.S."/>
            <person name="Gallot-Lavallee L."/>
            <person name="Kops G.J.P.L."/>
            <person name="Archibald J.M."/>
            <person name="Simpson A.G.B."/>
            <person name="Roger A.J."/>
        </authorList>
    </citation>
    <scope>NUCLEOTIDE SEQUENCE</scope>
    <source>
        <strain evidence="2">BICM</strain>
    </source>
</reference>
<organism evidence="2 3">
    <name type="scientific">Carpediemonas membranifera</name>
    <dbReference type="NCBI Taxonomy" id="201153"/>
    <lineage>
        <taxon>Eukaryota</taxon>
        <taxon>Metamonada</taxon>
        <taxon>Carpediemonas-like organisms</taxon>
        <taxon>Carpediemonas</taxon>
    </lineage>
</organism>
<dbReference type="EMBL" id="JAHDYR010000007">
    <property type="protein sequence ID" value="KAG9396069.1"/>
    <property type="molecule type" value="Genomic_DNA"/>
</dbReference>
<feature type="region of interest" description="Disordered" evidence="1">
    <location>
        <begin position="682"/>
        <end position="784"/>
    </location>
</feature>
<evidence type="ECO:0000256" key="1">
    <source>
        <dbReference type="SAM" id="MobiDB-lite"/>
    </source>
</evidence>
<evidence type="ECO:0000313" key="2">
    <source>
        <dbReference type="EMBL" id="KAG9396069.1"/>
    </source>
</evidence>
<gene>
    <name evidence="2" type="ORF">J8273_2421</name>
</gene>
<evidence type="ECO:0000313" key="3">
    <source>
        <dbReference type="Proteomes" id="UP000717585"/>
    </source>
</evidence>
<protein>
    <submittedName>
        <fullName evidence="2">Uncharacterized protein</fullName>
    </submittedName>
</protein>
<accession>A0A8J6E196</accession>